<protein>
    <recommendedName>
        <fullName evidence="1">PRISE-like Rossmann-fold domain-containing protein</fullName>
    </recommendedName>
</protein>
<dbReference type="PANTHER" id="PTHR32487">
    <property type="entry name" value="3-OXO-DELTA(4,5)-STEROID 5-BETA-REDUCTASE"/>
    <property type="match status" value="1"/>
</dbReference>
<proteinExistence type="predicted"/>
<dbReference type="Proteomes" id="UP000766486">
    <property type="component" value="Unassembled WGS sequence"/>
</dbReference>
<reference evidence="2 3" key="1">
    <citation type="submission" date="2019-06" db="EMBL/GenBank/DDBJ databases">
        <authorList>
            <person name="Broberg M."/>
        </authorList>
    </citation>
    <scope>NUCLEOTIDE SEQUENCE [LARGE SCALE GENOMIC DNA]</scope>
</reference>
<dbReference type="InterPro" id="IPR036291">
    <property type="entry name" value="NAD(P)-bd_dom_sf"/>
</dbReference>
<accession>A0ABY6V043</accession>
<dbReference type="EMBL" id="CABFNS010000933">
    <property type="protein sequence ID" value="VUC36741.1"/>
    <property type="molecule type" value="Genomic_DNA"/>
</dbReference>
<evidence type="ECO:0000313" key="3">
    <source>
        <dbReference type="Proteomes" id="UP000766486"/>
    </source>
</evidence>
<feature type="domain" description="PRISE-like Rossmann-fold" evidence="1">
    <location>
        <begin position="31"/>
        <end position="301"/>
    </location>
</feature>
<organism evidence="2 3">
    <name type="scientific">Bionectria ochroleuca</name>
    <name type="common">Gliocladium roseum</name>
    <dbReference type="NCBI Taxonomy" id="29856"/>
    <lineage>
        <taxon>Eukaryota</taxon>
        <taxon>Fungi</taxon>
        <taxon>Dikarya</taxon>
        <taxon>Ascomycota</taxon>
        <taxon>Pezizomycotina</taxon>
        <taxon>Sordariomycetes</taxon>
        <taxon>Hypocreomycetidae</taxon>
        <taxon>Hypocreales</taxon>
        <taxon>Bionectriaceae</taxon>
        <taxon>Clonostachys</taxon>
    </lineage>
</organism>
<dbReference type="CDD" id="cd08948">
    <property type="entry name" value="5beta-POR_like_SDR_a"/>
    <property type="match status" value="1"/>
</dbReference>
<dbReference type="InterPro" id="IPR055222">
    <property type="entry name" value="PRISE-like_Rossmann-fold"/>
</dbReference>
<dbReference type="PANTHER" id="PTHR32487:SF29">
    <property type="entry name" value="NAD-DEPENDENT EPIMERASE_DEHYDRATASE DOMAIN-CONTAINING PROTEIN"/>
    <property type="match status" value="1"/>
</dbReference>
<keyword evidence="3" id="KW-1185">Reference proteome</keyword>
<evidence type="ECO:0000313" key="2">
    <source>
        <dbReference type="EMBL" id="VUC36741.1"/>
    </source>
</evidence>
<dbReference type="Pfam" id="PF22917">
    <property type="entry name" value="PRISE"/>
    <property type="match status" value="1"/>
</dbReference>
<evidence type="ECO:0000259" key="1">
    <source>
        <dbReference type="Pfam" id="PF22917"/>
    </source>
</evidence>
<dbReference type="Gene3D" id="3.40.50.720">
    <property type="entry name" value="NAD(P)-binding Rossmann-like Domain"/>
    <property type="match status" value="1"/>
</dbReference>
<dbReference type="SUPFAM" id="SSF51735">
    <property type="entry name" value="NAD(P)-binding Rossmann-fold domains"/>
    <property type="match status" value="1"/>
</dbReference>
<sequence>MSTQKSQYLVHSNGIFHGLPVFADTLQGLTAIVTGANGISGTYMIRALCENPKRWTKIYALSRREPWHQYPPQVEHVSMDLLQSPSTISQQLLEKNIKADHVFFFAYIQPTPEAGGTIWSAADEMVRVNKSLLGNFLQGLAGAAAIPQRITLQLGSKYYGLHLGPAAVPQEESAPRADMEANFYYEQEDLVKDFCDKNSCQFITTRPSYLLGAVPDAAMNLAYPLMVYAIVQKHFGRSLIFPGDLACWENLFSFSSAMMNAYFTEWLALTDVENGESFNSIDDSPFTWSMFWPKYAAYFNMPWQGPEQCTDEEDYMEMSLPYSPPPRGWGPPGKRRFCYTMVAWAQRPIVQATWREIAVKHGLRNPDLGDIDRMFGFADAAVLTAWPCVLSNTKIREAGFFGSVDSTQSILKIFDEYIEIKMAPRV</sequence>
<comment type="caution">
    <text evidence="2">The sequence shown here is derived from an EMBL/GenBank/DDBJ whole genome shotgun (WGS) entry which is preliminary data.</text>
</comment>
<gene>
    <name evidence="2" type="ORF">CLO192961_LOCUS451926</name>
</gene>
<name>A0ABY6V043_BIOOC</name>